<evidence type="ECO:0000313" key="15">
    <source>
        <dbReference type="Proteomes" id="UP000046395"/>
    </source>
</evidence>
<dbReference type="EC" id="3.1.13.4" evidence="5"/>
<dbReference type="STRING" id="70415.A0A5S6QB69"/>
<dbReference type="WBParaSite" id="TMUE_1000004207.1">
    <property type="protein sequence ID" value="TMUE_1000004207.1"/>
    <property type="gene ID" value="WBGene00288392"/>
</dbReference>
<keyword evidence="10" id="KW-0269">Exonuclease</keyword>
<evidence type="ECO:0000256" key="6">
    <source>
        <dbReference type="ARBA" id="ARBA00022490"/>
    </source>
</evidence>
<keyword evidence="13" id="KW-0804">Transcription</keyword>
<sequence>MPYLTRLCIVLEEMEDIDAASHGIVNVWKGNMHNEVDVLSDLVEEFPIVALDTEFPGLVVLDENDRKSKRCTYDTVRLNVENSQLIQAGLSFFSEDGRQPPGANTWQFNFNFTLGINPIVNESYELLASAGVNFNRLAADGISRFRFAERMLMSGVLLNPDVKWLTFQGGFDFAYLLKMFSNMNLPRTHDAFMEELKYYFPVTYDLREMLSSCGLHGGLQAVATQLKVDRIGTAHQAGSDSMTTGFCFFKLREICKDNSVNMDDMINKIHGLD</sequence>
<dbReference type="PANTHER" id="PTHR10797">
    <property type="entry name" value="CCR4-NOT TRANSCRIPTION COMPLEX SUBUNIT"/>
    <property type="match status" value="1"/>
</dbReference>
<keyword evidence="11" id="KW-0694">RNA-binding</keyword>
<dbReference type="GO" id="GO:0003723">
    <property type="term" value="F:RNA binding"/>
    <property type="evidence" value="ECO:0007669"/>
    <property type="project" value="UniProtKB-KW"/>
</dbReference>
<dbReference type="Proteomes" id="UP000046395">
    <property type="component" value="Unassembled WGS sequence"/>
</dbReference>
<dbReference type="GO" id="GO:0005737">
    <property type="term" value="C:cytoplasm"/>
    <property type="evidence" value="ECO:0007669"/>
    <property type="project" value="UniProtKB-SubCell"/>
</dbReference>
<keyword evidence="14" id="KW-0539">Nucleus</keyword>
<comment type="catalytic activity">
    <reaction evidence="1">
        <text>Exonucleolytic cleavage of poly(A) to 5'-AMP.</text>
        <dbReference type="EC" id="3.1.13.4"/>
    </reaction>
</comment>
<evidence type="ECO:0000256" key="11">
    <source>
        <dbReference type="ARBA" id="ARBA00022884"/>
    </source>
</evidence>
<evidence type="ECO:0000256" key="7">
    <source>
        <dbReference type="ARBA" id="ARBA00022722"/>
    </source>
</evidence>
<evidence type="ECO:0000313" key="16">
    <source>
        <dbReference type="WBParaSite" id="TMUE_1000004207.1"/>
    </source>
</evidence>
<evidence type="ECO:0000256" key="3">
    <source>
        <dbReference type="ARBA" id="ARBA00004496"/>
    </source>
</evidence>
<evidence type="ECO:0000256" key="13">
    <source>
        <dbReference type="ARBA" id="ARBA00023163"/>
    </source>
</evidence>
<dbReference type="InterPro" id="IPR039637">
    <property type="entry name" value="CNOT7/CNOT8/Pop2"/>
</dbReference>
<organism evidence="15 16">
    <name type="scientific">Trichuris muris</name>
    <name type="common">Mouse whipworm</name>
    <dbReference type="NCBI Taxonomy" id="70415"/>
    <lineage>
        <taxon>Eukaryota</taxon>
        <taxon>Metazoa</taxon>
        <taxon>Ecdysozoa</taxon>
        <taxon>Nematoda</taxon>
        <taxon>Enoplea</taxon>
        <taxon>Dorylaimia</taxon>
        <taxon>Trichinellida</taxon>
        <taxon>Trichuridae</taxon>
        <taxon>Trichuris</taxon>
    </lineage>
</organism>
<dbReference type="Gene3D" id="3.30.420.10">
    <property type="entry name" value="Ribonuclease H-like superfamily/Ribonuclease H"/>
    <property type="match status" value="1"/>
</dbReference>
<dbReference type="GO" id="GO:0005634">
    <property type="term" value="C:nucleus"/>
    <property type="evidence" value="ECO:0007669"/>
    <property type="project" value="UniProtKB-SubCell"/>
</dbReference>
<evidence type="ECO:0000256" key="5">
    <source>
        <dbReference type="ARBA" id="ARBA00012161"/>
    </source>
</evidence>
<dbReference type="AlphaFoldDB" id="A0A5S6QB69"/>
<proteinExistence type="inferred from homology"/>
<keyword evidence="12" id="KW-0805">Transcription regulation</keyword>
<reference evidence="16" key="1">
    <citation type="submission" date="2019-12" db="UniProtKB">
        <authorList>
            <consortium name="WormBaseParasite"/>
        </authorList>
    </citation>
    <scope>IDENTIFICATION</scope>
</reference>
<keyword evidence="6" id="KW-0963">Cytoplasm</keyword>
<evidence type="ECO:0000256" key="14">
    <source>
        <dbReference type="ARBA" id="ARBA00023242"/>
    </source>
</evidence>
<dbReference type="SUPFAM" id="SSF53098">
    <property type="entry name" value="Ribonuclease H-like"/>
    <property type="match status" value="1"/>
</dbReference>
<comment type="similarity">
    <text evidence="4">Belongs to the CAF1 family.</text>
</comment>
<evidence type="ECO:0000256" key="10">
    <source>
        <dbReference type="ARBA" id="ARBA00022839"/>
    </source>
</evidence>
<dbReference type="GO" id="GO:0004535">
    <property type="term" value="F:poly(A)-specific ribonuclease activity"/>
    <property type="evidence" value="ECO:0007669"/>
    <property type="project" value="UniProtKB-EC"/>
</dbReference>
<dbReference type="GO" id="GO:0030014">
    <property type="term" value="C:CCR4-NOT complex"/>
    <property type="evidence" value="ECO:0007669"/>
    <property type="project" value="InterPro"/>
</dbReference>
<evidence type="ECO:0000256" key="1">
    <source>
        <dbReference type="ARBA" id="ARBA00001663"/>
    </source>
</evidence>
<evidence type="ECO:0000256" key="9">
    <source>
        <dbReference type="ARBA" id="ARBA00022801"/>
    </source>
</evidence>
<comment type="subcellular location">
    <subcellularLocation>
        <location evidence="3">Cytoplasm</location>
    </subcellularLocation>
    <subcellularLocation>
        <location evidence="2">Nucleus</location>
    </subcellularLocation>
</comment>
<keyword evidence="15" id="KW-1185">Reference proteome</keyword>
<keyword evidence="8" id="KW-0479">Metal-binding</keyword>
<dbReference type="Pfam" id="PF04857">
    <property type="entry name" value="CAF1"/>
    <property type="match status" value="1"/>
</dbReference>
<keyword evidence="7" id="KW-0540">Nuclease</keyword>
<dbReference type="InterPro" id="IPR012337">
    <property type="entry name" value="RNaseH-like_sf"/>
</dbReference>
<evidence type="ECO:0000256" key="12">
    <source>
        <dbReference type="ARBA" id="ARBA00023015"/>
    </source>
</evidence>
<keyword evidence="9" id="KW-0378">Hydrolase</keyword>
<accession>A0A5S6QB69</accession>
<dbReference type="InterPro" id="IPR006941">
    <property type="entry name" value="RNase_CAF1"/>
</dbReference>
<evidence type="ECO:0000256" key="4">
    <source>
        <dbReference type="ARBA" id="ARBA00008372"/>
    </source>
</evidence>
<evidence type="ECO:0000256" key="2">
    <source>
        <dbReference type="ARBA" id="ARBA00004123"/>
    </source>
</evidence>
<dbReference type="InterPro" id="IPR036397">
    <property type="entry name" value="RNaseH_sf"/>
</dbReference>
<name>A0A5S6QB69_TRIMR</name>
<evidence type="ECO:0000256" key="8">
    <source>
        <dbReference type="ARBA" id="ARBA00022723"/>
    </source>
</evidence>
<dbReference type="GO" id="GO:0046872">
    <property type="term" value="F:metal ion binding"/>
    <property type="evidence" value="ECO:0007669"/>
    <property type="project" value="UniProtKB-KW"/>
</dbReference>
<protein>
    <recommendedName>
        <fullName evidence="5">poly(A)-specific ribonuclease</fullName>
        <ecNumber evidence="5">3.1.13.4</ecNumber>
    </recommendedName>
</protein>